<feature type="compositionally biased region" description="Polar residues" evidence="1">
    <location>
        <begin position="208"/>
        <end position="228"/>
    </location>
</feature>
<dbReference type="EMBL" id="DS995706">
    <property type="protein sequence ID" value="EEQ34171.1"/>
    <property type="molecule type" value="Genomic_DNA"/>
</dbReference>
<gene>
    <name evidence="2" type="ORF">MCYG_06990</name>
</gene>
<dbReference type="Proteomes" id="UP000002035">
    <property type="component" value="Unassembled WGS sequence"/>
</dbReference>
<proteinExistence type="predicted"/>
<protein>
    <submittedName>
        <fullName evidence="2">Uncharacterized protein</fullName>
    </submittedName>
</protein>
<reference evidence="3" key="1">
    <citation type="journal article" date="2012" name="MBio">
        <title>Comparative genome analysis of Trichophyton rubrum and related dermatophytes reveals candidate genes involved in infection.</title>
        <authorList>
            <person name="Martinez D.A."/>
            <person name="Oliver B.G."/>
            <person name="Graeser Y."/>
            <person name="Goldberg J.M."/>
            <person name="Li W."/>
            <person name="Martinez-Rossi N.M."/>
            <person name="Monod M."/>
            <person name="Shelest E."/>
            <person name="Barton R.C."/>
            <person name="Birch E."/>
            <person name="Brakhage A.A."/>
            <person name="Chen Z."/>
            <person name="Gurr S.J."/>
            <person name="Heiman D."/>
            <person name="Heitman J."/>
            <person name="Kosti I."/>
            <person name="Rossi A."/>
            <person name="Saif S."/>
            <person name="Samalova M."/>
            <person name="Saunders C.W."/>
            <person name="Shea T."/>
            <person name="Summerbell R.C."/>
            <person name="Xu J."/>
            <person name="Young S."/>
            <person name="Zeng Q."/>
            <person name="Birren B.W."/>
            <person name="Cuomo C.A."/>
            <person name="White T.C."/>
        </authorList>
    </citation>
    <scope>NUCLEOTIDE SEQUENCE [LARGE SCALE GENOMIC DNA]</scope>
    <source>
        <strain evidence="3">ATCC MYA-4605 / CBS 113480</strain>
    </source>
</reference>
<dbReference type="AlphaFoldDB" id="C5FW87"/>
<feature type="region of interest" description="Disordered" evidence="1">
    <location>
        <begin position="111"/>
        <end position="275"/>
    </location>
</feature>
<name>C5FW87_ARTOC</name>
<feature type="compositionally biased region" description="Low complexity" evidence="1">
    <location>
        <begin position="148"/>
        <end position="157"/>
    </location>
</feature>
<evidence type="ECO:0000313" key="2">
    <source>
        <dbReference type="EMBL" id="EEQ34171.1"/>
    </source>
</evidence>
<evidence type="ECO:0000313" key="3">
    <source>
        <dbReference type="Proteomes" id="UP000002035"/>
    </source>
</evidence>
<dbReference type="eggNOG" id="ENOG502RMCT">
    <property type="taxonomic scope" value="Eukaryota"/>
</dbReference>
<dbReference type="RefSeq" id="XP_002845026.1">
    <property type="nucleotide sequence ID" value="XM_002844980.1"/>
</dbReference>
<keyword evidence="3" id="KW-1185">Reference proteome</keyword>
<dbReference type="OMA" id="ESRYYNF"/>
<feature type="region of interest" description="Disordered" evidence="1">
    <location>
        <begin position="81"/>
        <end position="100"/>
    </location>
</feature>
<accession>C5FW87</accession>
<dbReference type="VEuPathDB" id="FungiDB:MCYG_06990"/>
<evidence type="ECO:0000256" key="1">
    <source>
        <dbReference type="SAM" id="MobiDB-lite"/>
    </source>
</evidence>
<dbReference type="HOGENOM" id="CLU_714088_0_0_1"/>
<dbReference type="OrthoDB" id="4173343at2759"/>
<dbReference type="STRING" id="554155.C5FW87"/>
<dbReference type="GeneID" id="9228252"/>
<feature type="compositionally biased region" description="Polar residues" evidence="1">
    <location>
        <begin position="251"/>
        <end position="260"/>
    </location>
</feature>
<sequence>MLTQQAWDVAMRRRFNFRFTSSKRPFVSPHPLPVEDESRYYNFDDTLAPIRPGSPLTSRRELDPATLVHLRHACISLYHKTKSQGQAGRRAPIPQSDPVYFKREYERRRLAALPPGRRPMGSTEESKALETAASRPDARARPSVVTDLPSSTLSPTSAVAPDSAGVVTDQPSSTEMEIRRTISAPPHTETEGAMAEDPSSFPYRSENRQVPSVNQPTVASSPVHSIETQPAGAAPPSPHTAGRQGSRDIGTETQTPTGADTRQHAESTPRPISQGLGLVPVATRASAQGTLSTTTTDSIVTDTTTTTTVTAASTSTDVADLSPPITAPSAGQLSRVQTFVKKLSKFGFHKKKASNRSNVGLGMVVEAT</sequence>
<organism evidence="2 3">
    <name type="scientific">Arthroderma otae (strain ATCC MYA-4605 / CBS 113480)</name>
    <name type="common">Microsporum canis</name>
    <dbReference type="NCBI Taxonomy" id="554155"/>
    <lineage>
        <taxon>Eukaryota</taxon>
        <taxon>Fungi</taxon>
        <taxon>Dikarya</taxon>
        <taxon>Ascomycota</taxon>
        <taxon>Pezizomycotina</taxon>
        <taxon>Eurotiomycetes</taxon>
        <taxon>Eurotiomycetidae</taxon>
        <taxon>Onygenales</taxon>
        <taxon>Arthrodermataceae</taxon>
        <taxon>Microsporum</taxon>
    </lineage>
</organism>